<reference evidence="6" key="1">
    <citation type="journal article" date="2011" name="Genome Res.">
        <title>Phylogeny-wide analysis of social amoeba genomes highlights ancient origins for complex intercellular communication.</title>
        <authorList>
            <person name="Heidel A.J."/>
            <person name="Lawal H.M."/>
            <person name="Felder M."/>
            <person name="Schilde C."/>
            <person name="Helps N.R."/>
            <person name="Tunggal B."/>
            <person name="Rivero F."/>
            <person name="John U."/>
            <person name="Schleicher M."/>
            <person name="Eichinger L."/>
            <person name="Platzer M."/>
            <person name="Noegel A.A."/>
            <person name="Schaap P."/>
            <person name="Gloeckner G."/>
        </authorList>
    </citation>
    <scope>NUCLEOTIDE SEQUENCE [LARGE SCALE GENOMIC DNA]</scope>
    <source>
        <strain evidence="6">SH3</strain>
    </source>
</reference>
<protein>
    <submittedName>
        <fullName evidence="5">Rab GTPase</fullName>
    </submittedName>
</protein>
<dbReference type="PROSITE" id="PS51419">
    <property type="entry name" value="RAB"/>
    <property type="match status" value="1"/>
</dbReference>
<dbReference type="SMART" id="SM00173">
    <property type="entry name" value="RAS"/>
    <property type="match status" value="1"/>
</dbReference>
<dbReference type="OrthoDB" id="9989112at2759"/>
<name>F4PLN1_CACFS</name>
<evidence type="ECO:0000256" key="2">
    <source>
        <dbReference type="ARBA" id="ARBA00022741"/>
    </source>
</evidence>
<dbReference type="OMA" id="TIANDIH"/>
<keyword evidence="3" id="KW-0342">GTP-binding</keyword>
<dbReference type="STRING" id="1054147.F4PLN1"/>
<dbReference type="EMBL" id="GL883008">
    <property type="protein sequence ID" value="EGG23453.1"/>
    <property type="molecule type" value="Genomic_DNA"/>
</dbReference>
<dbReference type="SUPFAM" id="SSF52540">
    <property type="entry name" value="P-loop containing nucleoside triphosphate hydrolases"/>
    <property type="match status" value="1"/>
</dbReference>
<dbReference type="GO" id="GO:0003924">
    <property type="term" value="F:GTPase activity"/>
    <property type="evidence" value="ECO:0007669"/>
    <property type="project" value="InterPro"/>
</dbReference>
<dbReference type="FunFam" id="3.40.50.300:FF:001447">
    <property type="entry name" value="Ras-related protein Rab-1B"/>
    <property type="match status" value="1"/>
</dbReference>
<dbReference type="AlphaFoldDB" id="F4PLN1"/>
<evidence type="ECO:0000313" key="5">
    <source>
        <dbReference type="EMBL" id="EGG23453.1"/>
    </source>
</evidence>
<keyword evidence="6" id="KW-1185">Reference proteome</keyword>
<dbReference type="GeneID" id="14875018"/>
<dbReference type="InterPro" id="IPR027417">
    <property type="entry name" value="P-loop_NTPase"/>
</dbReference>
<evidence type="ECO:0000256" key="3">
    <source>
        <dbReference type="ARBA" id="ARBA00023134"/>
    </source>
</evidence>
<accession>F4PLN1</accession>
<comment type="similarity">
    <text evidence="1">Belongs to the small GTPase superfamily. Rab family.</text>
</comment>
<dbReference type="NCBIfam" id="TIGR00231">
    <property type="entry name" value="small_GTP"/>
    <property type="match status" value="1"/>
</dbReference>
<dbReference type="PROSITE" id="PS51421">
    <property type="entry name" value="RAS"/>
    <property type="match status" value="1"/>
</dbReference>
<dbReference type="InterPro" id="IPR001806">
    <property type="entry name" value="Small_GTPase"/>
</dbReference>
<dbReference type="KEGG" id="dfa:DFA_05586"/>
<keyword evidence="2" id="KW-0547">Nucleotide-binding</keyword>
<dbReference type="SMART" id="SM00175">
    <property type="entry name" value="RAB"/>
    <property type="match status" value="1"/>
</dbReference>
<sequence>MDNTDLYKLLLIGDSSVGKTSLLLRFADGTFQETSVNMTSVDNWDTAGQERFRTITSSFYRGAHGVLIVYDMTDQTSFNNVKLWLEEIKRYSAIGVSKVLVGNKFDLDDRKVVSTTAAKEYADSQGIPFIETSAKTGFNVEQIFMTIANDIHRAPMGGISQGRAGGELISRI</sequence>
<dbReference type="Proteomes" id="UP000007797">
    <property type="component" value="Unassembled WGS sequence"/>
</dbReference>
<gene>
    <name evidence="5" type="primary">rabG1</name>
    <name evidence="5" type="ORF">DFA_05586</name>
</gene>
<proteinExistence type="inferred from homology"/>
<dbReference type="InterPro" id="IPR005225">
    <property type="entry name" value="Small_GTP-bd"/>
</dbReference>
<dbReference type="PANTHER" id="PTHR47977">
    <property type="entry name" value="RAS-RELATED PROTEIN RAB"/>
    <property type="match status" value="1"/>
</dbReference>
<dbReference type="SMART" id="SM00174">
    <property type="entry name" value="RHO"/>
    <property type="match status" value="1"/>
</dbReference>
<organism evidence="5 6">
    <name type="scientific">Cavenderia fasciculata</name>
    <name type="common">Slime mold</name>
    <name type="synonym">Dictyostelium fasciculatum</name>
    <dbReference type="NCBI Taxonomy" id="261658"/>
    <lineage>
        <taxon>Eukaryota</taxon>
        <taxon>Amoebozoa</taxon>
        <taxon>Evosea</taxon>
        <taxon>Eumycetozoa</taxon>
        <taxon>Dictyostelia</taxon>
        <taxon>Acytosteliales</taxon>
        <taxon>Cavenderiaceae</taxon>
        <taxon>Cavenderia</taxon>
    </lineage>
</organism>
<keyword evidence="4" id="KW-0449">Lipoprotein</keyword>
<dbReference type="RefSeq" id="XP_004361304.1">
    <property type="nucleotide sequence ID" value="XM_004361247.1"/>
</dbReference>
<dbReference type="Gene3D" id="3.40.50.300">
    <property type="entry name" value="P-loop containing nucleotide triphosphate hydrolases"/>
    <property type="match status" value="1"/>
</dbReference>
<evidence type="ECO:0000313" key="6">
    <source>
        <dbReference type="Proteomes" id="UP000007797"/>
    </source>
</evidence>
<dbReference type="InterPro" id="IPR050227">
    <property type="entry name" value="Rab"/>
</dbReference>
<evidence type="ECO:0000256" key="4">
    <source>
        <dbReference type="ARBA" id="ARBA00023288"/>
    </source>
</evidence>
<dbReference type="PRINTS" id="PR00449">
    <property type="entry name" value="RASTRNSFRMNG"/>
</dbReference>
<dbReference type="GO" id="GO:0005525">
    <property type="term" value="F:GTP binding"/>
    <property type="evidence" value="ECO:0007669"/>
    <property type="project" value="UniProtKB-KW"/>
</dbReference>
<evidence type="ECO:0000256" key="1">
    <source>
        <dbReference type="ARBA" id="ARBA00006270"/>
    </source>
</evidence>
<dbReference type="Pfam" id="PF00071">
    <property type="entry name" value="Ras"/>
    <property type="match status" value="1"/>
</dbReference>